<feature type="non-terminal residue" evidence="2">
    <location>
        <position position="1"/>
    </location>
</feature>
<feature type="domain" description="RNase H type-1" evidence="1">
    <location>
        <begin position="70"/>
        <end position="192"/>
    </location>
</feature>
<dbReference type="PANTHER" id="PTHR47074">
    <property type="entry name" value="BNAC02G40300D PROTEIN"/>
    <property type="match status" value="1"/>
</dbReference>
<reference evidence="3" key="1">
    <citation type="journal article" date="2017" name="Front. Plant Sci.">
        <title>Climate Clever Clovers: New Paradigm to Reduce the Environmental Footprint of Ruminants by Breeding Low Methanogenic Forages Utilizing Haplotype Variation.</title>
        <authorList>
            <person name="Kaur P."/>
            <person name="Appels R."/>
            <person name="Bayer P.E."/>
            <person name="Keeble-Gagnere G."/>
            <person name="Wang J."/>
            <person name="Hirakawa H."/>
            <person name="Shirasawa K."/>
            <person name="Vercoe P."/>
            <person name="Stefanova K."/>
            <person name="Durmic Z."/>
            <person name="Nichols P."/>
            <person name="Revell C."/>
            <person name="Isobe S.N."/>
            <person name="Edwards D."/>
            <person name="Erskine W."/>
        </authorList>
    </citation>
    <scope>NUCLEOTIDE SEQUENCE [LARGE SCALE GENOMIC DNA]</scope>
    <source>
        <strain evidence="3">cv. Daliak</strain>
    </source>
</reference>
<gene>
    <name evidence="2" type="ORF">TSUD_425140</name>
</gene>
<sequence length="210" mass="23843">MLLWVLWKNRNNSVWEAVKESGQVLGAKTLCLWQEWATMQRTSSSNFQPAETSQQIIQWQRPHSGWFKCNVDAGFHNDLNKTSVGWCLRDHAGQFVKAGSCWNQGKCSIIEGEAIALLQAMKEMEQGGFTHVIFETDSKNVIDAVHKFRIGNSEFSSLICNINNVMSLNPNFVVKFIKRQANMVAHTLARAAISWPRRYIFDLLPPCIGV</sequence>
<dbReference type="AlphaFoldDB" id="A0A1B5Z9D9"/>
<name>A0A1B5Z9D9_TRISU</name>
<proteinExistence type="predicted"/>
<dbReference type="PANTHER" id="PTHR47074:SF48">
    <property type="entry name" value="POLYNUCLEOTIDYL TRANSFERASE, RIBONUCLEASE H-LIKE SUPERFAMILY PROTEIN"/>
    <property type="match status" value="1"/>
</dbReference>
<dbReference type="Gene3D" id="3.30.420.10">
    <property type="entry name" value="Ribonuclease H-like superfamily/Ribonuclease H"/>
    <property type="match status" value="1"/>
</dbReference>
<protein>
    <recommendedName>
        <fullName evidence="1">RNase H type-1 domain-containing protein</fullName>
    </recommendedName>
</protein>
<dbReference type="Pfam" id="PF13456">
    <property type="entry name" value="RVT_3"/>
    <property type="match status" value="1"/>
</dbReference>
<dbReference type="InterPro" id="IPR044730">
    <property type="entry name" value="RNase_H-like_dom_plant"/>
</dbReference>
<dbReference type="InterPro" id="IPR036397">
    <property type="entry name" value="RNaseH_sf"/>
</dbReference>
<evidence type="ECO:0000313" key="3">
    <source>
        <dbReference type="Proteomes" id="UP000242715"/>
    </source>
</evidence>
<evidence type="ECO:0000313" key="2">
    <source>
        <dbReference type="EMBL" id="GAU10714.1"/>
    </source>
</evidence>
<dbReference type="CDD" id="cd06222">
    <property type="entry name" value="RNase_H_like"/>
    <property type="match status" value="1"/>
</dbReference>
<dbReference type="InterPro" id="IPR012337">
    <property type="entry name" value="RNaseH-like_sf"/>
</dbReference>
<organism evidence="2 3">
    <name type="scientific">Trifolium subterraneum</name>
    <name type="common">Subterranean clover</name>
    <dbReference type="NCBI Taxonomy" id="3900"/>
    <lineage>
        <taxon>Eukaryota</taxon>
        <taxon>Viridiplantae</taxon>
        <taxon>Streptophyta</taxon>
        <taxon>Embryophyta</taxon>
        <taxon>Tracheophyta</taxon>
        <taxon>Spermatophyta</taxon>
        <taxon>Magnoliopsida</taxon>
        <taxon>eudicotyledons</taxon>
        <taxon>Gunneridae</taxon>
        <taxon>Pentapetalae</taxon>
        <taxon>rosids</taxon>
        <taxon>fabids</taxon>
        <taxon>Fabales</taxon>
        <taxon>Fabaceae</taxon>
        <taxon>Papilionoideae</taxon>
        <taxon>50 kb inversion clade</taxon>
        <taxon>NPAAA clade</taxon>
        <taxon>Hologalegina</taxon>
        <taxon>IRL clade</taxon>
        <taxon>Trifolieae</taxon>
        <taxon>Trifolium</taxon>
    </lineage>
</organism>
<feature type="non-terminal residue" evidence="2">
    <location>
        <position position="210"/>
    </location>
</feature>
<dbReference type="GO" id="GO:0004523">
    <property type="term" value="F:RNA-DNA hybrid ribonuclease activity"/>
    <property type="evidence" value="ECO:0007669"/>
    <property type="project" value="InterPro"/>
</dbReference>
<dbReference type="Proteomes" id="UP000242715">
    <property type="component" value="Unassembled WGS sequence"/>
</dbReference>
<dbReference type="OrthoDB" id="1428651at2759"/>
<dbReference type="InterPro" id="IPR002156">
    <property type="entry name" value="RNaseH_domain"/>
</dbReference>
<keyword evidence="3" id="KW-1185">Reference proteome</keyword>
<dbReference type="SUPFAM" id="SSF53098">
    <property type="entry name" value="Ribonuclease H-like"/>
    <property type="match status" value="1"/>
</dbReference>
<evidence type="ECO:0000259" key="1">
    <source>
        <dbReference type="Pfam" id="PF13456"/>
    </source>
</evidence>
<dbReference type="InterPro" id="IPR052929">
    <property type="entry name" value="RNase_H-like_EbsB-rel"/>
</dbReference>
<accession>A0A1B5Z9D9</accession>
<comment type="caution">
    <text evidence="2">The sequence shown here is derived from an EMBL/GenBank/DDBJ whole genome shotgun (WGS) entry which is preliminary data.</text>
</comment>
<dbReference type="EMBL" id="BCLP01052751">
    <property type="protein sequence ID" value="GAU10714.1"/>
    <property type="molecule type" value="Genomic_DNA"/>
</dbReference>
<dbReference type="GO" id="GO:0003676">
    <property type="term" value="F:nucleic acid binding"/>
    <property type="evidence" value="ECO:0007669"/>
    <property type="project" value="InterPro"/>
</dbReference>